<dbReference type="EMBL" id="JARBDR010000496">
    <property type="protein sequence ID" value="KAJ8311438.1"/>
    <property type="molecule type" value="Genomic_DNA"/>
</dbReference>
<dbReference type="InterPro" id="IPR052787">
    <property type="entry name" value="MAVS"/>
</dbReference>
<proteinExistence type="predicted"/>
<dbReference type="InterPro" id="IPR011010">
    <property type="entry name" value="DNA_brk_join_enz"/>
</dbReference>
<comment type="caution">
    <text evidence="1">The sequence shown here is derived from an EMBL/GenBank/DDBJ whole genome shotgun (WGS) entry which is preliminary data.</text>
</comment>
<evidence type="ECO:0000313" key="1">
    <source>
        <dbReference type="EMBL" id="KAJ8311438.1"/>
    </source>
</evidence>
<evidence type="ECO:0000313" key="2">
    <source>
        <dbReference type="Proteomes" id="UP001217089"/>
    </source>
</evidence>
<dbReference type="PANTHER" id="PTHR21446:SF12">
    <property type="entry name" value="POTASSIUM CHANNEL TETRAMERIZATION DOMAIN CONTAINING 1"/>
    <property type="match status" value="1"/>
</dbReference>
<dbReference type="PANTHER" id="PTHR21446">
    <property type="entry name" value="DUF3504 DOMAIN-CONTAINING PROTEIN"/>
    <property type="match status" value="1"/>
</dbReference>
<organism evidence="1 2">
    <name type="scientific">Tegillarca granosa</name>
    <name type="common">Malaysian cockle</name>
    <name type="synonym">Anadara granosa</name>
    <dbReference type="NCBI Taxonomy" id="220873"/>
    <lineage>
        <taxon>Eukaryota</taxon>
        <taxon>Metazoa</taxon>
        <taxon>Spiralia</taxon>
        <taxon>Lophotrochozoa</taxon>
        <taxon>Mollusca</taxon>
        <taxon>Bivalvia</taxon>
        <taxon>Autobranchia</taxon>
        <taxon>Pteriomorphia</taxon>
        <taxon>Arcoida</taxon>
        <taxon>Arcoidea</taxon>
        <taxon>Arcidae</taxon>
        <taxon>Tegillarca</taxon>
    </lineage>
</organism>
<dbReference type="Proteomes" id="UP001217089">
    <property type="component" value="Unassembled WGS sequence"/>
</dbReference>
<accession>A0ABQ9F218</accession>
<evidence type="ECO:0008006" key="3">
    <source>
        <dbReference type="Google" id="ProtNLM"/>
    </source>
</evidence>
<protein>
    <recommendedName>
        <fullName evidence="3">Integrase</fullName>
    </recommendedName>
</protein>
<sequence length="338" mass="38831">MSSSSSSSSNSSSSLSQVDKKRFASLDNLTQSDYEKILNDSDAKNTRRATLSAVRTFKAYLEEKGLIENFETLPKSELDQILSQFYREARQENGEKYRKSSLYAIRHGLKRHLSSWSIDLTHDGDFKESNKTFSLVTRDLKKEYGDVKHYPPISQDDLTKLYRYFGDLNNSERLQEKVYFDLVIHFGRRGLESFHKLKVSNFAVEQDTDGRDYVCMTPNLSSTNHRLDDDASARPMYSIPGDNLCPVKSFVEYKKKLNSTCDRLFQRPSKKGLKWYAAIPLGHNSVSQMMPNLSVKVGLSKRYSNHSLRATSDHVRESQGNFANRLLKLFCDIEPRVL</sequence>
<gene>
    <name evidence="1" type="ORF">KUTeg_010793</name>
</gene>
<name>A0ABQ9F218_TEGGR</name>
<reference evidence="1 2" key="1">
    <citation type="submission" date="2022-12" db="EMBL/GenBank/DDBJ databases">
        <title>Chromosome-level genome of Tegillarca granosa.</title>
        <authorList>
            <person name="Kim J."/>
        </authorList>
    </citation>
    <scope>NUCLEOTIDE SEQUENCE [LARGE SCALE GENOMIC DNA]</scope>
    <source>
        <strain evidence="1">Teg-2019</strain>
        <tissue evidence="1">Adductor muscle</tissue>
    </source>
</reference>
<dbReference type="SUPFAM" id="SSF56349">
    <property type="entry name" value="DNA breaking-rejoining enzymes"/>
    <property type="match status" value="1"/>
</dbReference>
<keyword evidence="2" id="KW-1185">Reference proteome</keyword>